<dbReference type="Proteomes" id="UP000298138">
    <property type="component" value="Unassembled WGS sequence"/>
</dbReference>
<evidence type="ECO:0000256" key="2">
    <source>
        <dbReference type="ARBA" id="ARBA00009069"/>
    </source>
</evidence>
<keyword evidence="3" id="KW-0963">Cytoplasm</keyword>
<dbReference type="STRING" id="341454.A0A4S2MWB8"/>
<feature type="domain" description="Svf1-like C-terminal" evidence="5">
    <location>
        <begin position="221"/>
        <end position="383"/>
    </location>
</feature>
<dbReference type="PANTHER" id="PTHR47107">
    <property type="entry name" value="SVF1-LIKE PROTEIN YDR222W-RELATED"/>
    <property type="match status" value="1"/>
</dbReference>
<dbReference type="InParanoid" id="A0A4S2MWB8"/>
<proteinExistence type="inferred from homology"/>
<evidence type="ECO:0000256" key="3">
    <source>
        <dbReference type="ARBA" id="ARBA00022490"/>
    </source>
</evidence>
<dbReference type="GO" id="GO:0005737">
    <property type="term" value="C:cytoplasm"/>
    <property type="evidence" value="ECO:0007669"/>
    <property type="project" value="UniProtKB-SubCell"/>
</dbReference>
<organism evidence="6 7">
    <name type="scientific">Ascodesmis nigricans</name>
    <dbReference type="NCBI Taxonomy" id="341454"/>
    <lineage>
        <taxon>Eukaryota</taxon>
        <taxon>Fungi</taxon>
        <taxon>Dikarya</taxon>
        <taxon>Ascomycota</taxon>
        <taxon>Pezizomycotina</taxon>
        <taxon>Pezizomycetes</taxon>
        <taxon>Pezizales</taxon>
        <taxon>Ascodesmidaceae</taxon>
        <taxon>Ascodesmis</taxon>
    </lineage>
</organism>
<sequence length="383" mass="42868">MSSWTSWIKDTAQSTLSVVAGTAEPIYGPEALHSVALQEDQNPKYEVKNEDLHWRVQNSTAAETQTWYIQCNNGHYAIVQIIYTNVSNIHITAQFNLKVFHPDGTFSWSTKPLSNYEFDEEKRSFYADDLSITLSEDYQTYNIKSVVDPDALVDMKITRVAPAFMVGKDGRTNYGTDPKNPWGCIRHLFWPRVMAEGAVVCKGQKIETTGQGMFVMALQGMKPHHAAAAWDFLTFQSPKYSAVMMQFKTPPSYGSSVVNVSGITTPDSLVAASTKGTVEHYETKTDEVTEWPEPTALRYTWRGKTQDGKDVEGVIEGKLDAPRKDRVDFLAEVPQIIKSIVGGVVGTKPFIYQYSQPMKLKLKIGDETIEEEGTIFAEATFIS</sequence>
<feature type="domain" description="Svf1-like N-terminal" evidence="4">
    <location>
        <begin position="63"/>
        <end position="219"/>
    </location>
</feature>
<evidence type="ECO:0000259" key="4">
    <source>
        <dbReference type="Pfam" id="PF08622"/>
    </source>
</evidence>
<dbReference type="InterPro" id="IPR013931">
    <property type="entry name" value="Svf1-like_N"/>
</dbReference>
<dbReference type="FunCoup" id="A0A4S2MWB8">
    <property type="interactions" value="102"/>
</dbReference>
<evidence type="ECO:0000259" key="5">
    <source>
        <dbReference type="Pfam" id="PF17187"/>
    </source>
</evidence>
<evidence type="ECO:0000313" key="7">
    <source>
        <dbReference type="Proteomes" id="UP000298138"/>
    </source>
</evidence>
<comment type="subcellular location">
    <subcellularLocation>
        <location evidence="1">Cytoplasm</location>
    </subcellularLocation>
</comment>
<protein>
    <submittedName>
        <fullName evidence="6">Oxidative stress survival, Svf1-like protein</fullName>
    </submittedName>
</protein>
<dbReference type="OrthoDB" id="2590239at2759"/>
<accession>A0A4S2MWB8</accession>
<dbReference type="PANTHER" id="PTHR47107:SF1">
    <property type="entry name" value="CERAMIDE-BINDING PROTEIN SVF1-RELATED"/>
    <property type="match status" value="1"/>
</dbReference>
<evidence type="ECO:0000313" key="6">
    <source>
        <dbReference type="EMBL" id="TGZ80901.1"/>
    </source>
</evidence>
<keyword evidence="7" id="KW-1185">Reference proteome</keyword>
<dbReference type="AlphaFoldDB" id="A0A4S2MWB8"/>
<name>A0A4S2MWB8_9PEZI</name>
<dbReference type="InterPro" id="IPR051385">
    <property type="entry name" value="Ceramide-binding_SVF1"/>
</dbReference>
<reference evidence="6 7" key="1">
    <citation type="submission" date="2019-04" db="EMBL/GenBank/DDBJ databases">
        <title>Comparative genomics and transcriptomics to analyze fruiting body development in filamentous ascomycetes.</title>
        <authorList>
            <consortium name="DOE Joint Genome Institute"/>
            <person name="Lutkenhaus R."/>
            <person name="Traeger S."/>
            <person name="Breuer J."/>
            <person name="Kuo A."/>
            <person name="Lipzen A."/>
            <person name="Pangilinan J."/>
            <person name="Dilworth D."/>
            <person name="Sandor L."/>
            <person name="Poggeler S."/>
            <person name="Barry K."/>
            <person name="Grigoriev I.V."/>
            <person name="Nowrousian M."/>
        </authorList>
    </citation>
    <scope>NUCLEOTIDE SEQUENCE [LARGE SCALE GENOMIC DNA]</scope>
    <source>
        <strain evidence="6 7">CBS 389.68</strain>
    </source>
</reference>
<dbReference type="Pfam" id="PF17187">
    <property type="entry name" value="Svf1_C"/>
    <property type="match status" value="1"/>
</dbReference>
<dbReference type="InterPro" id="IPR033394">
    <property type="entry name" value="Svf1-like_C"/>
</dbReference>
<dbReference type="SUPFAM" id="SSF159245">
    <property type="entry name" value="AttH-like"/>
    <property type="match status" value="1"/>
</dbReference>
<dbReference type="EMBL" id="ML220122">
    <property type="protein sequence ID" value="TGZ80901.1"/>
    <property type="molecule type" value="Genomic_DNA"/>
</dbReference>
<gene>
    <name evidence="6" type="ORF">EX30DRAFT_319714</name>
</gene>
<dbReference type="Pfam" id="PF08622">
    <property type="entry name" value="Svf1"/>
    <property type="match status" value="1"/>
</dbReference>
<dbReference type="GO" id="GO:0006979">
    <property type="term" value="P:response to oxidative stress"/>
    <property type="evidence" value="ECO:0007669"/>
    <property type="project" value="InterPro"/>
</dbReference>
<evidence type="ECO:0000256" key="1">
    <source>
        <dbReference type="ARBA" id="ARBA00004496"/>
    </source>
</evidence>
<comment type="similarity">
    <text evidence="2">Belongs to the SVF1 family.</text>
</comment>